<dbReference type="GO" id="GO:0005886">
    <property type="term" value="C:plasma membrane"/>
    <property type="evidence" value="ECO:0007669"/>
    <property type="project" value="TreeGrafter"/>
</dbReference>
<dbReference type="InterPro" id="IPR050633">
    <property type="entry name" value="Neuropilin_MCO_CoagFactor"/>
</dbReference>
<dbReference type="GO" id="GO:0038023">
    <property type="term" value="F:signaling receptor activity"/>
    <property type="evidence" value="ECO:0007669"/>
    <property type="project" value="TreeGrafter"/>
</dbReference>
<name>R7UL27_CAPTE</name>
<feature type="domain" description="F5/8 type C" evidence="8">
    <location>
        <begin position="23"/>
        <end position="177"/>
    </location>
</feature>
<dbReference type="Proteomes" id="UP000014760">
    <property type="component" value="Unassembled WGS sequence"/>
</dbReference>
<keyword evidence="7" id="KW-0732">Signal</keyword>
<feature type="signal peptide" evidence="7">
    <location>
        <begin position="1"/>
        <end position="23"/>
    </location>
</feature>
<dbReference type="GO" id="GO:0012505">
    <property type="term" value="C:endomembrane system"/>
    <property type="evidence" value="ECO:0007669"/>
    <property type="project" value="UniProtKB-SubCell"/>
</dbReference>
<dbReference type="PANTHER" id="PTHR46806">
    <property type="entry name" value="F5/8 TYPE C DOMAIN-CONTAINING PROTEIN"/>
    <property type="match status" value="1"/>
</dbReference>
<protein>
    <recommendedName>
        <fullName evidence="8">F5/8 type C domain-containing protein</fullName>
    </recommendedName>
</protein>
<evidence type="ECO:0000256" key="2">
    <source>
        <dbReference type="ARBA" id="ARBA00004613"/>
    </source>
</evidence>
<comment type="subcellular location">
    <subcellularLocation>
        <location evidence="1">Endomembrane system</location>
        <topology evidence="1">Peripheral membrane protein</topology>
    </subcellularLocation>
    <subcellularLocation>
        <location evidence="2">Secreted</location>
    </subcellularLocation>
</comment>
<sequence length="359" mass="40185">MVSSIALVRILLLSSALKTGVVSVSNCVGYEPLITHVEDSQLTASSVHNYFKYQPRSSKLTVNNALQSVYGWQSSVPDPWIEVDFESDRLIGGIVTLGHRSDSTQFVKTYKIQYRTDGSDTYTEYTDAEGNEILVANTINNEPVFNGFDTNILARYVRLYPLEYNNLPTMRWEIFGCTANTEPIIKLGLKPITASSDMNCIHTVTDHIILHWDGLKTQANATNLMLSGKSLTYDMVTVGIEVGSMGCNVEYKKCEVEDSDEGCRVLCPLSVHQIGQPFKLMLMVDDQELLPSDKVSTYGEWSHQILQNVIVVRTETEELEGCCLSVKSWKCDPMWTPFYNDSTTGIMNGGYRESLSYSP</sequence>
<dbReference type="PROSITE" id="PS50022">
    <property type="entry name" value="FA58C_3"/>
    <property type="match status" value="1"/>
</dbReference>
<dbReference type="EMBL" id="KB302742">
    <property type="protein sequence ID" value="ELU03932.1"/>
    <property type="molecule type" value="Genomic_DNA"/>
</dbReference>
<keyword evidence="3" id="KW-0964">Secreted</keyword>
<organism evidence="9">
    <name type="scientific">Capitella teleta</name>
    <name type="common">Polychaete worm</name>
    <dbReference type="NCBI Taxonomy" id="283909"/>
    <lineage>
        <taxon>Eukaryota</taxon>
        <taxon>Metazoa</taxon>
        <taxon>Spiralia</taxon>
        <taxon>Lophotrochozoa</taxon>
        <taxon>Annelida</taxon>
        <taxon>Polychaeta</taxon>
        <taxon>Sedentaria</taxon>
        <taxon>Scolecida</taxon>
        <taxon>Capitellidae</taxon>
        <taxon>Capitella</taxon>
    </lineage>
</organism>
<evidence type="ECO:0000313" key="10">
    <source>
        <dbReference type="EnsemblMetazoa" id="CapteP197187"/>
    </source>
</evidence>
<dbReference type="SMART" id="SM00231">
    <property type="entry name" value="FA58C"/>
    <property type="match status" value="1"/>
</dbReference>
<dbReference type="HOGENOM" id="CLU_053033_0_0_1"/>
<evidence type="ECO:0000313" key="9">
    <source>
        <dbReference type="EMBL" id="ELU03932.1"/>
    </source>
</evidence>
<evidence type="ECO:0000313" key="11">
    <source>
        <dbReference type="Proteomes" id="UP000014760"/>
    </source>
</evidence>
<evidence type="ECO:0000256" key="7">
    <source>
        <dbReference type="SAM" id="SignalP"/>
    </source>
</evidence>
<dbReference type="PROSITE" id="PS01286">
    <property type="entry name" value="FA58C_2"/>
    <property type="match status" value="1"/>
</dbReference>
<accession>R7UL27</accession>
<dbReference type="EnsemblMetazoa" id="CapteT197187">
    <property type="protein sequence ID" value="CapteP197187"/>
    <property type="gene ID" value="CapteG197187"/>
</dbReference>
<dbReference type="GO" id="GO:0007155">
    <property type="term" value="P:cell adhesion"/>
    <property type="evidence" value="ECO:0007669"/>
    <property type="project" value="UniProtKB-KW"/>
</dbReference>
<dbReference type="SUPFAM" id="SSF49785">
    <property type="entry name" value="Galactose-binding domain-like"/>
    <property type="match status" value="1"/>
</dbReference>
<dbReference type="PANTHER" id="PTHR46806:SF5">
    <property type="entry name" value="F5_8 TYPE C DOMAIN-CONTAINING PROTEIN"/>
    <property type="match status" value="1"/>
</dbReference>
<evidence type="ECO:0000256" key="3">
    <source>
        <dbReference type="ARBA" id="ARBA00022525"/>
    </source>
</evidence>
<dbReference type="Pfam" id="PF00754">
    <property type="entry name" value="F5_F8_type_C"/>
    <property type="match status" value="1"/>
</dbReference>
<keyword evidence="11" id="KW-1185">Reference proteome</keyword>
<dbReference type="Gene3D" id="2.60.120.260">
    <property type="entry name" value="Galactose-binding domain-like"/>
    <property type="match status" value="1"/>
</dbReference>
<reference evidence="10" key="3">
    <citation type="submission" date="2015-06" db="UniProtKB">
        <authorList>
            <consortium name="EnsemblMetazoa"/>
        </authorList>
    </citation>
    <scope>IDENTIFICATION</scope>
</reference>
<dbReference type="OrthoDB" id="6105840at2759"/>
<feature type="chain" id="PRO_5008788145" description="F5/8 type C domain-containing protein" evidence="7">
    <location>
        <begin position="24"/>
        <end position="359"/>
    </location>
</feature>
<evidence type="ECO:0000259" key="8">
    <source>
        <dbReference type="PROSITE" id="PS50022"/>
    </source>
</evidence>
<keyword evidence="4" id="KW-0130">Cell adhesion</keyword>
<dbReference type="InterPro" id="IPR000421">
    <property type="entry name" value="FA58C"/>
</dbReference>
<evidence type="ECO:0000256" key="5">
    <source>
        <dbReference type="ARBA" id="ARBA00023136"/>
    </source>
</evidence>
<evidence type="ECO:0000256" key="1">
    <source>
        <dbReference type="ARBA" id="ARBA00004184"/>
    </source>
</evidence>
<dbReference type="GO" id="GO:0005576">
    <property type="term" value="C:extracellular region"/>
    <property type="evidence" value="ECO:0007669"/>
    <property type="project" value="UniProtKB-SubCell"/>
</dbReference>
<keyword evidence="6" id="KW-1015">Disulfide bond</keyword>
<reference evidence="9 11" key="2">
    <citation type="journal article" date="2013" name="Nature">
        <title>Insights into bilaterian evolution from three spiralian genomes.</title>
        <authorList>
            <person name="Simakov O."/>
            <person name="Marletaz F."/>
            <person name="Cho S.J."/>
            <person name="Edsinger-Gonzales E."/>
            <person name="Havlak P."/>
            <person name="Hellsten U."/>
            <person name="Kuo D.H."/>
            <person name="Larsson T."/>
            <person name="Lv J."/>
            <person name="Arendt D."/>
            <person name="Savage R."/>
            <person name="Osoegawa K."/>
            <person name="de Jong P."/>
            <person name="Grimwood J."/>
            <person name="Chapman J.A."/>
            <person name="Shapiro H."/>
            <person name="Aerts A."/>
            <person name="Otillar R.P."/>
            <person name="Terry A.Y."/>
            <person name="Boore J.L."/>
            <person name="Grigoriev I.V."/>
            <person name="Lindberg D.R."/>
            <person name="Seaver E.C."/>
            <person name="Weisblat D.A."/>
            <person name="Putnam N.H."/>
            <person name="Rokhsar D.S."/>
        </authorList>
    </citation>
    <scope>NUCLEOTIDE SEQUENCE</scope>
    <source>
        <strain evidence="9 11">I ESC-2004</strain>
    </source>
</reference>
<dbReference type="EMBL" id="AMQN01008295">
    <property type="status" value="NOT_ANNOTATED_CDS"/>
    <property type="molecule type" value="Genomic_DNA"/>
</dbReference>
<dbReference type="InterPro" id="IPR008979">
    <property type="entry name" value="Galactose-bd-like_sf"/>
</dbReference>
<reference evidence="11" key="1">
    <citation type="submission" date="2012-12" db="EMBL/GenBank/DDBJ databases">
        <authorList>
            <person name="Hellsten U."/>
            <person name="Grimwood J."/>
            <person name="Chapman J.A."/>
            <person name="Shapiro H."/>
            <person name="Aerts A."/>
            <person name="Otillar R.P."/>
            <person name="Terry A.Y."/>
            <person name="Boore J.L."/>
            <person name="Simakov O."/>
            <person name="Marletaz F."/>
            <person name="Cho S.-J."/>
            <person name="Edsinger-Gonzales E."/>
            <person name="Havlak P."/>
            <person name="Kuo D.-H."/>
            <person name="Larsson T."/>
            <person name="Lv J."/>
            <person name="Arendt D."/>
            <person name="Savage R."/>
            <person name="Osoegawa K."/>
            <person name="de Jong P."/>
            <person name="Lindberg D.R."/>
            <person name="Seaver E.C."/>
            <person name="Weisblat D.A."/>
            <person name="Putnam N.H."/>
            <person name="Grigoriev I.V."/>
            <person name="Rokhsar D.S."/>
        </authorList>
    </citation>
    <scope>NUCLEOTIDE SEQUENCE</scope>
    <source>
        <strain evidence="11">I ESC-2004</strain>
    </source>
</reference>
<keyword evidence="5" id="KW-0472">Membrane</keyword>
<gene>
    <name evidence="9" type="ORF">CAPTEDRAFT_197187</name>
</gene>
<evidence type="ECO:0000256" key="6">
    <source>
        <dbReference type="ARBA" id="ARBA00023157"/>
    </source>
</evidence>
<evidence type="ECO:0000256" key="4">
    <source>
        <dbReference type="ARBA" id="ARBA00022889"/>
    </source>
</evidence>
<dbReference type="AlphaFoldDB" id="R7UL27"/>
<proteinExistence type="predicted"/>
<dbReference type="CDD" id="cd00057">
    <property type="entry name" value="FA58C"/>
    <property type="match status" value="1"/>
</dbReference>